<keyword evidence="1" id="KW-0812">Transmembrane</keyword>
<accession>A0A5N8WG19</accession>
<reference evidence="2 3" key="1">
    <citation type="submission" date="2019-07" db="EMBL/GenBank/DDBJ databases">
        <title>New species of Amycolatopsis and Streptomyces.</title>
        <authorList>
            <person name="Duangmal K."/>
            <person name="Teo W.F.A."/>
            <person name="Lipun K."/>
        </authorList>
    </citation>
    <scope>NUCLEOTIDE SEQUENCE [LARGE SCALE GENOMIC DNA]</scope>
    <source>
        <strain evidence="2 3">TISTR 2346</strain>
    </source>
</reference>
<keyword evidence="1" id="KW-0472">Membrane</keyword>
<proteinExistence type="predicted"/>
<evidence type="ECO:0008006" key="4">
    <source>
        <dbReference type="Google" id="ProtNLM"/>
    </source>
</evidence>
<feature type="transmembrane region" description="Helical" evidence="1">
    <location>
        <begin position="6"/>
        <end position="25"/>
    </location>
</feature>
<comment type="caution">
    <text evidence="2">The sequence shown here is derived from an EMBL/GenBank/DDBJ whole genome shotgun (WGS) entry which is preliminary data.</text>
</comment>
<keyword evidence="1" id="KW-1133">Transmembrane helix</keyword>
<evidence type="ECO:0000313" key="3">
    <source>
        <dbReference type="Proteomes" id="UP000326979"/>
    </source>
</evidence>
<dbReference type="EMBL" id="VJZE01000447">
    <property type="protein sequence ID" value="MPY45394.1"/>
    <property type="molecule type" value="Genomic_DNA"/>
</dbReference>
<keyword evidence="3" id="KW-1185">Reference proteome</keyword>
<organism evidence="2 3">
    <name type="scientific">Streptomyces phyllanthi</name>
    <dbReference type="NCBI Taxonomy" id="1803180"/>
    <lineage>
        <taxon>Bacteria</taxon>
        <taxon>Bacillati</taxon>
        <taxon>Actinomycetota</taxon>
        <taxon>Actinomycetes</taxon>
        <taxon>Kitasatosporales</taxon>
        <taxon>Streptomycetaceae</taxon>
        <taxon>Streptomyces</taxon>
    </lineage>
</organism>
<gene>
    <name evidence="2" type="ORF">FNH04_37485</name>
</gene>
<evidence type="ECO:0000256" key="1">
    <source>
        <dbReference type="SAM" id="Phobius"/>
    </source>
</evidence>
<dbReference type="Proteomes" id="UP000326979">
    <property type="component" value="Unassembled WGS sequence"/>
</dbReference>
<dbReference type="OrthoDB" id="3463587at2"/>
<dbReference type="AlphaFoldDB" id="A0A5N8WG19"/>
<evidence type="ECO:0000313" key="2">
    <source>
        <dbReference type="EMBL" id="MPY45394.1"/>
    </source>
</evidence>
<name>A0A5N8WG19_9ACTN</name>
<protein>
    <recommendedName>
        <fullName evidence="4">Secreted protein</fullName>
    </recommendedName>
</protein>
<sequence length="239" mass="25916">MTGAIGNVLIGLLTSCLSGLAVWLWHRGKHGRDFRIRARVIGARPGDTCLIVMNNKYDAPGSTHHHDVQAMIETAVLARGLNCEVEVVRSDDFQGSNENKPEFCIGGPLSGSNVRSAGHIAHSLPGVSFAPFDHPVHPLAIRAGSEHYGWDRGNDEYALIAKFTVPGGIRPVILIGGQSALGNHAAAYYLRSSYRHIARVVSSTERFCLLVKIRSIRTYGIHGAELERDITSVAFSTPN</sequence>